<name>A0A9P4UE20_9PLEO</name>
<proteinExistence type="predicted"/>
<evidence type="ECO:0000313" key="2">
    <source>
        <dbReference type="Proteomes" id="UP000799764"/>
    </source>
</evidence>
<dbReference type="AlphaFoldDB" id="A0A9P4UE20"/>
<sequence>MGKDVSGFWKQRATWSLGLPACRLHTPYASSFCFLETPEGTTLHGQQCPPF</sequence>
<protein>
    <submittedName>
        <fullName evidence="1">Uncharacterized protein</fullName>
    </submittedName>
</protein>
<comment type="caution">
    <text evidence="1">The sequence shown here is derived from an EMBL/GenBank/DDBJ whole genome shotgun (WGS) entry which is preliminary data.</text>
</comment>
<keyword evidence="2" id="KW-1185">Reference proteome</keyword>
<dbReference type="EMBL" id="MU001499">
    <property type="protein sequence ID" value="KAF2446003.1"/>
    <property type="molecule type" value="Genomic_DNA"/>
</dbReference>
<gene>
    <name evidence="1" type="ORF">P171DRAFT_277738</name>
</gene>
<evidence type="ECO:0000313" key="1">
    <source>
        <dbReference type="EMBL" id="KAF2446003.1"/>
    </source>
</evidence>
<dbReference type="Proteomes" id="UP000799764">
    <property type="component" value="Unassembled WGS sequence"/>
</dbReference>
<reference evidence="1" key="1">
    <citation type="journal article" date="2020" name="Stud. Mycol.">
        <title>101 Dothideomycetes genomes: a test case for predicting lifestyles and emergence of pathogens.</title>
        <authorList>
            <person name="Haridas S."/>
            <person name="Albert R."/>
            <person name="Binder M."/>
            <person name="Bloem J."/>
            <person name="Labutti K."/>
            <person name="Salamov A."/>
            <person name="Andreopoulos B."/>
            <person name="Baker S."/>
            <person name="Barry K."/>
            <person name="Bills G."/>
            <person name="Bluhm B."/>
            <person name="Cannon C."/>
            <person name="Castanera R."/>
            <person name="Culley D."/>
            <person name="Daum C."/>
            <person name="Ezra D."/>
            <person name="Gonzalez J."/>
            <person name="Henrissat B."/>
            <person name="Kuo A."/>
            <person name="Liang C."/>
            <person name="Lipzen A."/>
            <person name="Lutzoni F."/>
            <person name="Magnuson J."/>
            <person name="Mondo S."/>
            <person name="Nolan M."/>
            <person name="Ohm R."/>
            <person name="Pangilinan J."/>
            <person name="Park H.-J."/>
            <person name="Ramirez L."/>
            <person name="Alfaro M."/>
            <person name="Sun H."/>
            <person name="Tritt A."/>
            <person name="Yoshinaga Y."/>
            <person name="Zwiers L.-H."/>
            <person name="Turgeon B."/>
            <person name="Goodwin S."/>
            <person name="Spatafora J."/>
            <person name="Crous P."/>
            <person name="Grigoriev I."/>
        </authorList>
    </citation>
    <scope>NUCLEOTIDE SEQUENCE</scope>
    <source>
        <strain evidence="1">CBS 690.94</strain>
    </source>
</reference>
<organism evidence="1 2">
    <name type="scientific">Karstenula rhodostoma CBS 690.94</name>
    <dbReference type="NCBI Taxonomy" id="1392251"/>
    <lineage>
        <taxon>Eukaryota</taxon>
        <taxon>Fungi</taxon>
        <taxon>Dikarya</taxon>
        <taxon>Ascomycota</taxon>
        <taxon>Pezizomycotina</taxon>
        <taxon>Dothideomycetes</taxon>
        <taxon>Pleosporomycetidae</taxon>
        <taxon>Pleosporales</taxon>
        <taxon>Massarineae</taxon>
        <taxon>Didymosphaeriaceae</taxon>
        <taxon>Karstenula</taxon>
    </lineage>
</organism>
<accession>A0A9P4UE20</accession>